<evidence type="ECO:0000259" key="1">
    <source>
        <dbReference type="Pfam" id="PF17109"/>
    </source>
</evidence>
<dbReference type="Pfam" id="PF17109">
    <property type="entry name" value="Goodbye"/>
    <property type="match status" value="1"/>
</dbReference>
<name>A0A9P5K2L9_9AGAM</name>
<proteinExistence type="predicted"/>
<evidence type="ECO:0000313" key="3">
    <source>
        <dbReference type="Proteomes" id="UP000759537"/>
    </source>
</evidence>
<reference evidence="2" key="1">
    <citation type="submission" date="2019-10" db="EMBL/GenBank/DDBJ databases">
        <authorList>
            <consortium name="DOE Joint Genome Institute"/>
            <person name="Kuo A."/>
            <person name="Miyauchi S."/>
            <person name="Kiss E."/>
            <person name="Drula E."/>
            <person name="Kohler A."/>
            <person name="Sanchez-Garcia M."/>
            <person name="Andreopoulos B."/>
            <person name="Barry K.W."/>
            <person name="Bonito G."/>
            <person name="Buee M."/>
            <person name="Carver A."/>
            <person name="Chen C."/>
            <person name="Cichocki N."/>
            <person name="Clum A."/>
            <person name="Culley D."/>
            <person name="Crous P.W."/>
            <person name="Fauchery L."/>
            <person name="Girlanda M."/>
            <person name="Hayes R."/>
            <person name="Keri Z."/>
            <person name="LaButti K."/>
            <person name="Lipzen A."/>
            <person name="Lombard V."/>
            <person name="Magnuson J."/>
            <person name="Maillard F."/>
            <person name="Morin E."/>
            <person name="Murat C."/>
            <person name="Nolan M."/>
            <person name="Ohm R."/>
            <person name="Pangilinan J."/>
            <person name="Pereira M."/>
            <person name="Perotto S."/>
            <person name="Peter M."/>
            <person name="Riley R."/>
            <person name="Sitrit Y."/>
            <person name="Stielow B."/>
            <person name="Szollosi G."/>
            <person name="Zifcakova L."/>
            <person name="Stursova M."/>
            <person name="Spatafora J.W."/>
            <person name="Tedersoo L."/>
            <person name="Vaario L.-M."/>
            <person name="Yamada A."/>
            <person name="Yan M."/>
            <person name="Wang P."/>
            <person name="Xu J."/>
            <person name="Bruns T."/>
            <person name="Baldrian P."/>
            <person name="Vilgalys R."/>
            <person name="Henrissat B."/>
            <person name="Grigoriev I.V."/>
            <person name="Hibbett D."/>
            <person name="Nagy L.G."/>
            <person name="Martin F.M."/>
        </authorList>
    </citation>
    <scope>NUCLEOTIDE SEQUENCE</scope>
    <source>
        <strain evidence="2">Prilba</strain>
    </source>
</reference>
<accession>A0A9P5K2L9</accession>
<keyword evidence="3" id="KW-1185">Reference proteome</keyword>
<sequence length="185" mass="20575">MSDHSGSAHLRVLYEASLQEYEKQTDITLANHPLAGQLQHCDSVESVTAILREELRAHSEFRDGDRIIKLLNSIVSVLCTLSATVNLDLSFSLEKEIYAGLAILLDTIEDVSARDPLVDLLESIESILKHLDIYTKISPTRAMTDIVVKTFVELLSILALATKFTKQGQPGEFLLDDVLPWTRLG</sequence>
<evidence type="ECO:0000313" key="2">
    <source>
        <dbReference type="EMBL" id="KAF8475277.1"/>
    </source>
</evidence>
<comment type="caution">
    <text evidence="2">The sequence shown here is derived from an EMBL/GenBank/DDBJ whole genome shotgun (WGS) entry which is preliminary data.</text>
</comment>
<dbReference type="OrthoDB" id="7464126at2759"/>
<reference evidence="2" key="2">
    <citation type="journal article" date="2020" name="Nat. Commun.">
        <title>Large-scale genome sequencing of mycorrhizal fungi provides insights into the early evolution of symbiotic traits.</title>
        <authorList>
            <person name="Miyauchi S."/>
            <person name="Kiss E."/>
            <person name="Kuo A."/>
            <person name="Drula E."/>
            <person name="Kohler A."/>
            <person name="Sanchez-Garcia M."/>
            <person name="Morin E."/>
            <person name="Andreopoulos B."/>
            <person name="Barry K.W."/>
            <person name="Bonito G."/>
            <person name="Buee M."/>
            <person name="Carver A."/>
            <person name="Chen C."/>
            <person name="Cichocki N."/>
            <person name="Clum A."/>
            <person name="Culley D."/>
            <person name="Crous P.W."/>
            <person name="Fauchery L."/>
            <person name="Girlanda M."/>
            <person name="Hayes R.D."/>
            <person name="Keri Z."/>
            <person name="LaButti K."/>
            <person name="Lipzen A."/>
            <person name="Lombard V."/>
            <person name="Magnuson J."/>
            <person name="Maillard F."/>
            <person name="Murat C."/>
            <person name="Nolan M."/>
            <person name="Ohm R.A."/>
            <person name="Pangilinan J."/>
            <person name="Pereira M.F."/>
            <person name="Perotto S."/>
            <person name="Peter M."/>
            <person name="Pfister S."/>
            <person name="Riley R."/>
            <person name="Sitrit Y."/>
            <person name="Stielow J.B."/>
            <person name="Szollosi G."/>
            <person name="Zifcakova L."/>
            <person name="Stursova M."/>
            <person name="Spatafora J.W."/>
            <person name="Tedersoo L."/>
            <person name="Vaario L.M."/>
            <person name="Yamada A."/>
            <person name="Yan M."/>
            <person name="Wang P."/>
            <person name="Xu J."/>
            <person name="Bruns T."/>
            <person name="Baldrian P."/>
            <person name="Vilgalys R."/>
            <person name="Dunand C."/>
            <person name="Henrissat B."/>
            <person name="Grigoriev I.V."/>
            <person name="Hibbett D."/>
            <person name="Nagy L.G."/>
            <person name="Martin F.M."/>
        </authorList>
    </citation>
    <scope>NUCLEOTIDE SEQUENCE</scope>
    <source>
        <strain evidence="2">Prilba</strain>
    </source>
</reference>
<dbReference type="AlphaFoldDB" id="A0A9P5K2L9"/>
<dbReference type="InterPro" id="IPR031350">
    <property type="entry name" value="Goodbye_dom"/>
</dbReference>
<gene>
    <name evidence="2" type="ORF">DFH94DRAFT_760376</name>
</gene>
<feature type="domain" description="Fungal STAND N-terminal Goodbye" evidence="1">
    <location>
        <begin position="15"/>
        <end position="134"/>
    </location>
</feature>
<dbReference type="Proteomes" id="UP000759537">
    <property type="component" value="Unassembled WGS sequence"/>
</dbReference>
<dbReference type="EMBL" id="WHVB01000016">
    <property type="protein sequence ID" value="KAF8475277.1"/>
    <property type="molecule type" value="Genomic_DNA"/>
</dbReference>
<organism evidence="2 3">
    <name type="scientific">Russula ochroleuca</name>
    <dbReference type="NCBI Taxonomy" id="152965"/>
    <lineage>
        <taxon>Eukaryota</taxon>
        <taxon>Fungi</taxon>
        <taxon>Dikarya</taxon>
        <taxon>Basidiomycota</taxon>
        <taxon>Agaricomycotina</taxon>
        <taxon>Agaricomycetes</taxon>
        <taxon>Russulales</taxon>
        <taxon>Russulaceae</taxon>
        <taxon>Russula</taxon>
    </lineage>
</organism>
<protein>
    <recommendedName>
        <fullName evidence="1">Fungal STAND N-terminal Goodbye domain-containing protein</fullName>
    </recommendedName>
</protein>